<keyword evidence="7 11" id="KW-0547">Nucleotide-binding</keyword>
<name>A0A2T4Z7N5_9BACL</name>
<dbReference type="SUPFAM" id="SSF52540">
    <property type="entry name" value="P-loop containing nucleoside triphosphate hydrolases"/>
    <property type="match status" value="2"/>
</dbReference>
<comment type="catalytic activity">
    <reaction evidence="11">
        <text>D-galactose(out) + ATP + H2O = D-galactose(in) + ADP + phosphate + H(+)</text>
        <dbReference type="Rhea" id="RHEA:60156"/>
        <dbReference type="ChEBI" id="CHEBI:4139"/>
        <dbReference type="ChEBI" id="CHEBI:15377"/>
        <dbReference type="ChEBI" id="CHEBI:15378"/>
        <dbReference type="ChEBI" id="CHEBI:30616"/>
        <dbReference type="ChEBI" id="CHEBI:43474"/>
        <dbReference type="ChEBI" id="CHEBI:456216"/>
        <dbReference type="EC" id="7.5.2.11"/>
    </reaction>
</comment>
<dbReference type="InterPro" id="IPR027417">
    <property type="entry name" value="P-loop_NTPase"/>
</dbReference>
<organism evidence="13 14">
    <name type="scientific">Desmospora activa DSM 45169</name>
    <dbReference type="NCBI Taxonomy" id="1121389"/>
    <lineage>
        <taxon>Bacteria</taxon>
        <taxon>Bacillati</taxon>
        <taxon>Bacillota</taxon>
        <taxon>Bacilli</taxon>
        <taxon>Bacillales</taxon>
        <taxon>Thermoactinomycetaceae</taxon>
        <taxon>Desmospora</taxon>
    </lineage>
</organism>
<feature type="domain" description="ABC transporter" evidence="12">
    <location>
        <begin position="255"/>
        <end position="497"/>
    </location>
</feature>
<keyword evidence="6" id="KW-0677">Repeat</keyword>
<keyword evidence="3 11" id="KW-0813">Transport</keyword>
<dbReference type="GO" id="GO:0005524">
    <property type="term" value="F:ATP binding"/>
    <property type="evidence" value="ECO:0007669"/>
    <property type="project" value="UniProtKB-UniRule"/>
</dbReference>
<feature type="domain" description="ABC transporter" evidence="12">
    <location>
        <begin position="8"/>
        <end position="245"/>
    </location>
</feature>
<evidence type="ECO:0000256" key="2">
    <source>
        <dbReference type="ARBA" id="ARBA00004533"/>
    </source>
</evidence>
<dbReference type="RefSeq" id="WP_245891045.1">
    <property type="nucleotide sequence ID" value="NZ_PZZP01000001.1"/>
</dbReference>
<evidence type="ECO:0000256" key="7">
    <source>
        <dbReference type="ARBA" id="ARBA00022741"/>
    </source>
</evidence>
<evidence type="ECO:0000256" key="4">
    <source>
        <dbReference type="ARBA" id="ARBA00022475"/>
    </source>
</evidence>
<dbReference type="CDD" id="cd03216">
    <property type="entry name" value="ABC_Carb_Monos_I"/>
    <property type="match status" value="1"/>
</dbReference>
<evidence type="ECO:0000256" key="8">
    <source>
        <dbReference type="ARBA" id="ARBA00022840"/>
    </source>
</evidence>
<dbReference type="InterPro" id="IPR003439">
    <property type="entry name" value="ABC_transporter-like_ATP-bd"/>
</dbReference>
<protein>
    <recommendedName>
        <fullName evidence="11">Ribose/galactose/methyl galactoside import ATP-binding protein</fullName>
        <ecNumber evidence="11">7.5.2.11</ecNumber>
    </recommendedName>
</protein>
<dbReference type="InterPro" id="IPR050107">
    <property type="entry name" value="ABC_carbohydrate_import_ATPase"/>
</dbReference>
<evidence type="ECO:0000259" key="12">
    <source>
        <dbReference type="PROSITE" id="PS50893"/>
    </source>
</evidence>
<evidence type="ECO:0000256" key="5">
    <source>
        <dbReference type="ARBA" id="ARBA00022597"/>
    </source>
</evidence>
<comment type="similarity">
    <text evidence="11">Belongs to the ABC transporter superfamily.</text>
</comment>
<dbReference type="GO" id="GO:0005886">
    <property type="term" value="C:plasma membrane"/>
    <property type="evidence" value="ECO:0007669"/>
    <property type="project" value="UniProtKB-SubCell"/>
</dbReference>
<evidence type="ECO:0000256" key="9">
    <source>
        <dbReference type="ARBA" id="ARBA00022967"/>
    </source>
</evidence>
<dbReference type="GO" id="GO:0015749">
    <property type="term" value="P:monosaccharide transmembrane transport"/>
    <property type="evidence" value="ECO:0007669"/>
    <property type="project" value="UniProtKB-ARBA"/>
</dbReference>
<dbReference type="PROSITE" id="PS00211">
    <property type="entry name" value="ABC_TRANSPORTER_1"/>
    <property type="match status" value="1"/>
</dbReference>
<accession>A0A2T4Z7N5</accession>
<evidence type="ECO:0000313" key="14">
    <source>
        <dbReference type="Proteomes" id="UP000241639"/>
    </source>
</evidence>
<sequence>MVEAEPILEMKNITKEFPGVKALDNIQLTVQKGTVHGLIGENGAGKSTLMKILFGIYSSFSGTIVFQGKELNISNPKDALAHGISMIHQELSPVLEMTVAENIFLGREPVYGKSGWVNQKKIIKDTAKLFKSLNMNIDPTVKMKKLSIANMQMVEIARAVSCQADLIIMDEPTSAITEKEVKHLFDMIRSLKQKGVSIIYISHKMDEIFKICDEITVLRDGRYIGTESVHQIDANQLIQMMVGREIKQVFHKEQAEIKEVVLAVRNLSRQGKFHDVSFEVRKGEILGVAGLMGAGRTEVMESIFGIDPPTSGEIELQGKKVNIHSPADAIQHKIGLLTEDRKLTGAFLPLSVKDNMIISGMDQFLNVGYVNNRFVKKKCEEQVKQLNIRTPHLNQLMMHLSGGNQQKVLLARWLLNEPDLLILDEPTRGVDVGAKAEIHKLMSKLAQAGKAIIMISSEMPEILGMSDRIIVMHEGEQKGELSREEATQEKILEVAYA</sequence>
<dbReference type="SMART" id="SM00382">
    <property type="entry name" value="AAA"/>
    <property type="match status" value="2"/>
</dbReference>
<dbReference type="PANTHER" id="PTHR43790">
    <property type="entry name" value="CARBOHYDRATE TRANSPORT ATP-BINDING PROTEIN MG119-RELATED"/>
    <property type="match status" value="1"/>
</dbReference>
<dbReference type="Pfam" id="PF00005">
    <property type="entry name" value="ABC_tran"/>
    <property type="match status" value="2"/>
</dbReference>
<dbReference type="GO" id="GO:0016887">
    <property type="term" value="F:ATP hydrolysis activity"/>
    <property type="evidence" value="ECO:0007669"/>
    <property type="project" value="InterPro"/>
</dbReference>
<keyword evidence="4 11" id="KW-1003">Cell membrane</keyword>
<proteinExistence type="inferred from homology"/>
<evidence type="ECO:0000313" key="13">
    <source>
        <dbReference type="EMBL" id="PTM57906.1"/>
    </source>
</evidence>
<keyword evidence="5 11" id="KW-0762">Sugar transport</keyword>
<dbReference type="InterPro" id="IPR003593">
    <property type="entry name" value="AAA+_ATPase"/>
</dbReference>
<keyword evidence="10 11" id="KW-0472">Membrane</keyword>
<dbReference type="FunFam" id="3.40.50.300:FF:000127">
    <property type="entry name" value="Ribose import ATP-binding protein RbsA"/>
    <property type="match status" value="1"/>
</dbReference>
<reference evidence="13 14" key="1">
    <citation type="submission" date="2018-04" db="EMBL/GenBank/DDBJ databases">
        <title>Genomic Encyclopedia of Archaeal and Bacterial Type Strains, Phase II (KMG-II): from individual species to whole genera.</title>
        <authorList>
            <person name="Goeker M."/>
        </authorList>
    </citation>
    <scope>NUCLEOTIDE SEQUENCE [LARGE SCALE GENOMIC DNA]</scope>
    <source>
        <strain evidence="13 14">DSM 45169</strain>
    </source>
</reference>
<keyword evidence="9 11" id="KW-1278">Translocase</keyword>
<comment type="subcellular location">
    <subcellularLocation>
        <location evidence="2">Cell inner membrane</location>
    </subcellularLocation>
    <subcellularLocation>
        <location evidence="1 11">Cell membrane</location>
        <topology evidence="1 11">Peripheral membrane protein</topology>
    </subcellularLocation>
</comment>
<evidence type="ECO:0000256" key="11">
    <source>
        <dbReference type="RuleBase" id="RU367029"/>
    </source>
</evidence>
<keyword evidence="8 11" id="KW-0067">ATP-binding</keyword>
<dbReference type="GO" id="GO:0043211">
    <property type="term" value="F:ABC-type carbohydrate transporter activity"/>
    <property type="evidence" value="ECO:0007669"/>
    <property type="project" value="UniProtKB-UniRule"/>
</dbReference>
<evidence type="ECO:0000256" key="1">
    <source>
        <dbReference type="ARBA" id="ARBA00004202"/>
    </source>
</evidence>
<evidence type="ECO:0000256" key="10">
    <source>
        <dbReference type="ARBA" id="ARBA00023136"/>
    </source>
</evidence>
<dbReference type="Proteomes" id="UP000241639">
    <property type="component" value="Unassembled WGS sequence"/>
</dbReference>
<evidence type="ECO:0000256" key="3">
    <source>
        <dbReference type="ARBA" id="ARBA00022448"/>
    </source>
</evidence>
<evidence type="ECO:0000256" key="6">
    <source>
        <dbReference type="ARBA" id="ARBA00022737"/>
    </source>
</evidence>
<comment type="function">
    <text evidence="11">Part of an ABC transporter complex involved in carbohydrate import. Could be involved in ribose, galactose and/or methyl galactoside import. Responsible for energy coupling to the transport system.</text>
</comment>
<dbReference type="InterPro" id="IPR017871">
    <property type="entry name" value="ABC_transporter-like_CS"/>
</dbReference>
<dbReference type="PROSITE" id="PS50893">
    <property type="entry name" value="ABC_TRANSPORTER_2"/>
    <property type="match status" value="2"/>
</dbReference>
<keyword evidence="14" id="KW-1185">Reference proteome</keyword>
<dbReference type="CDD" id="cd03215">
    <property type="entry name" value="ABC_Carb_Monos_II"/>
    <property type="match status" value="1"/>
</dbReference>
<dbReference type="EC" id="7.5.2.11" evidence="11"/>
<dbReference type="EMBL" id="PZZP01000001">
    <property type="protein sequence ID" value="PTM57906.1"/>
    <property type="molecule type" value="Genomic_DNA"/>
</dbReference>
<dbReference type="Gene3D" id="3.40.50.300">
    <property type="entry name" value="P-loop containing nucleotide triphosphate hydrolases"/>
    <property type="match status" value="2"/>
</dbReference>
<dbReference type="FunFam" id="3.40.50.300:FF:000126">
    <property type="entry name" value="Galactose/methyl galactoside import ATP-binding protein MglA"/>
    <property type="match status" value="1"/>
</dbReference>
<gene>
    <name evidence="13" type="ORF">C8J48_0472</name>
</gene>
<dbReference type="AlphaFoldDB" id="A0A2T4Z7N5"/>
<dbReference type="PANTHER" id="PTHR43790:SF7">
    <property type="entry name" value="GALACTOSE_METHYL GALACTOSIDE IMPORT ATP-BINDING PROTEIN MGLA"/>
    <property type="match status" value="1"/>
</dbReference>
<comment type="caution">
    <text evidence="13">The sequence shown here is derived from an EMBL/GenBank/DDBJ whole genome shotgun (WGS) entry which is preliminary data.</text>
</comment>